<dbReference type="Proteomes" id="UP001500393">
    <property type="component" value="Unassembled WGS sequence"/>
</dbReference>
<evidence type="ECO:0000313" key="7">
    <source>
        <dbReference type="Proteomes" id="UP001500393"/>
    </source>
</evidence>
<organism evidence="6 7">
    <name type="scientific">Kribbella sancticallisti</name>
    <dbReference type="NCBI Taxonomy" id="460087"/>
    <lineage>
        <taxon>Bacteria</taxon>
        <taxon>Bacillati</taxon>
        <taxon>Actinomycetota</taxon>
        <taxon>Actinomycetes</taxon>
        <taxon>Propionibacteriales</taxon>
        <taxon>Kribbellaceae</taxon>
        <taxon>Kribbella</taxon>
    </lineage>
</organism>
<dbReference type="PROSITE" id="PS51898">
    <property type="entry name" value="TYR_RECOMBINASE"/>
    <property type="match status" value="1"/>
</dbReference>
<dbReference type="Gene3D" id="1.10.443.10">
    <property type="entry name" value="Intergrase catalytic core"/>
    <property type="match status" value="1"/>
</dbReference>
<dbReference type="InterPro" id="IPR013762">
    <property type="entry name" value="Integrase-like_cat_sf"/>
</dbReference>
<dbReference type="InterPro" id="IPR002104">
    <property type="entry name" value="Integrase_catalytic"/>
</dbReference>
<gene>
    <name evidence="6" type="ORF">GCM10009789_67350</name>
</gene>
<evidence type="ECO:0000256" key="2">
    <source>
        <dbReference type="ARBA" id="ARBA00023125"/>
    </source>
</evidence>
<dbReference type="Pfam" id="PF00589">
    <property type="entry name" value="Phage_integrase"/>
    <property type="match status" value="1"/>
</dbReference>
<evidence type="ECO:0000313" key="6">
    <source>
        <dbReference type="EMBL" id="GAA1603866.1"/>
    </source>
</evidence>
<dbReference type="InterPro" id="IPR050090">
    <property type="entry name" value="Tyrosine_recombinase_XerCD"/>
</dbReference>
<accession>A0ABP4QDS6</accession>
<dbReference type="RefSeq" id="WP_344220791.1">
    <property type="nucleotide sequence ID" value="NZ_BAAAOS010000053.1"/>
</dbReference>
<name>A0ABP4QDS6_9ACTN</name>
<dbReference type="InterPro" id="IPR010998">
    <property type="entry name" value="Integrase_recombinase_N"/>
</dbReference>
<keyword evidence="3" id="KW-0233">DNA recombination</keyword>
<evidence type="ECO:0000259" key="5">
    <source>
        <dbReference type="PROSITE" id="PS51898"/>
    </source>
</evidence>
<sequence length="464" mass="52533">MTTVAFMAPEEPEEPRKPKTKAKTPKAPKSEKGKRNVNGEGNIRQRSNGTYEGRAYVITTDGREVRKSVYGQSWEEAHEKLTKMQADTMSGKRVASSSQTVAEYLDYWLQEHARHRVRDTTFASYKWLITKYLVPLFGKKKLTTLRPNDVRRGLFQLQQVCQCCAQGKDKAREERAEVERQKRAGRPPRKNAKAIIGAKCCALVPPVCCRSTVSDGTVRYLHRLLRAALQDAVSEDEILTENIAKKLRLNHKYRPKFKAWSRAEATKFLEAIREDRLYALYAVALSLGLRRGEALGLRWADVDLHNGLIRVNQALHRVDGALKLGDVKTDGSTRLIAVPKPLVSALRVHRATQSQERKNAGKSWQDGGYVFSTMIGTPIEPRNMNRHFDRLCEKAGVRRIRFHDLRHSCASLLYSQGVPLENIQDVLGHSSPTVTKVIYVDVAEDVTRDAVDKLDFLFGEQKEG</sequence>
<evidence type="ECO:0000256" key="4">
    <source>
        <dbReference type="SAM" id="MobiDB-lite"/>
    </source>
</evidence>
<dbReference type="InterPro" id="IPR011010">
    <property type="entry name" value="DNA_brk_join_enz"/>
</dbReference>
<keyword evidence="1" id="KW-0229">DNA integration</keyword>
<dbReference type="EMBL" id="BAAAOS010000053">
    <property type="protein sequence ID" value="GAA1603866.1"/>
    <property type="molecule type" value="Genomic_DNA"/>
</dbReference>
<reference evidence="7" key="1">
    <citation type="journal article" date="2019" name="Int. J. Syst. Evol. Microbiol.">
        <title>The Global Catalogue of Microorganisms (GCM) 10K type strain sequencing project: providing services to taxonomists for standard genome sequencing and annotation.</title>
        <authorList>
            <consortium name="The Broad Institute Genomics Platform"/>
            <consortium name="The Broad Institute Genome Sequencing Center for Infectious Disease"/>
            <person name="Wu L."/>
            <person name="Ma J."/>
        </authorList>
    </citation>
    <scope>NUCLEOTIDE SEQUENCE [LARGE SCALE GENOMIC DNA]</scope>
    <source>
        <strain evidence="7">JCM 14969</strain>
    </source>
</reference>
<keyword evidence="7" id="KW-1185">Reference proteome</keyword>
<dbReference type="PANTHER" id="PTHR30349:SF91">
    <property type="entry name" value="INTA PROTEIN"/>
    <property type="match status" value="1"/>
</dbReference>
<dbReference type="InterPro" id="IPR004107">
    <property type="entry name" value="Integrase_SAM-like_N"/>
</dbReference>
<dbReference type="SUPFAM" id="SSF56349">
    <property type="entry name" value="DNA breaking-rejoining enzymes"/>
    <property type="match status" value="1"/>
</dbReference>
<proteinExistence type="predicted"/>
<keyword evidence="2" id="KW-0238">DNA-binding</keyword>
<dbReference type="PANTHER" id="PTHR30349">
    <property type="entry name" value="PHAGE INTEGRASE-RELATED"/>
    <property type="match status" value="1"/>
</dbReference>
<evidence type="ECO:0000256" key="3">
    <source>
        <dbReference type="ARBA" id="ARBA00023172"/>
    </source>
</evidence>
<feature type="region of interest" description="Disordered" evidence="4">
    <location>
        <begin position="1"/>
        <end position="48"/>
    </location>
</feature>
<protein>
    <submittedName>
        <fullName evidence="6">Site-specific integrase</fullName>
    </submittedName>
</protein>
<dbReference type="CDD" id="cd01189">
    <property type="entry name" value="INT_ICEBs1_C_like"/>
    <property type="match status" value="1"/>
</dbReference>
<comment type="caution">
    <text evidence="6">The sequence shown here is derived from an EMBL/GenBank/DDBJ whole genome shotgun (WGS) entry which is preliminary data.</text>
</comment>
<dbReference type="Pfam" id="PF14659">
    <property type="entry name" value="Phage_int_SAM_3"/>
    <property type="match status" value="1"/>
</dbReference>
<dbReference type="Gene3D" id="1.10.150.130">
    <property type="match status" value="1"/>
</dbReference>
<evidence type="ECO:0000256" key="1">
    <source>
        <dbReference type="ARBA" id="ARBA00022908"/>
    </source>
</evidence>
<feature type="domain" description="Tyr recombinase" evidence="5">
    <location>
        <begin position="255"/>
        <end position="452"/>
    </location>
</feature>